<reference evidence="2 3" key="1">
    <citation type="submission" date="2016-05" db="EMBL/GenBank/DDBJ databases">
        <title>A degradative enzymes factory behind the ericoid mycorrhizal symbiosis.</title>
        <authorList>
            <consortium name="DOE Joint Genome Institute"/>
            <person name="Martino E."/>
            <person name="Morin E."/>
            <person name="Grelet G."/>
            <person name="Kuo A."/>
            <person name="Kohler A."/>
            <person name="Daghino S."/>
            <person name="Barry K."/>
            <person name="Choi C."/>
            <person name="Cichocki N."/>
            <person name="Clum A."/>
            <person name="Copeland A."/>
            <person name="Hainaut M."/>
            <person name="Haridas S."/>
            <person name="Labutti K."/>
            <person name="Lindquist E."/>
            <person name="Lipzen A."/>
            <person name="Khouja H.-R."/>
            <person name="Murat C."/>
            <person name="Ohm R."/>
            <person name="Olson A."/>
            <person name="Spatafora J."/>
            <person name="Veneault-Fourrey C."/>
            <person name="Henrissat B."/>
            <person name="Grigoriev I."/>
            <person name="Martin F."/>
            <person name="Perotto S."/>
        </authorList>
    </citation>
    <scope>NUCLEOTIDE SEQUENCE [LARGE SCALE GENOMIC DNA]</scope>
    <source>
        <strain evidence="2 3">UAMH 7357</strain>
    </source>
</reference>
<dbReference type="InterPro" id="IPR052895">
    <property type="entry name" value="HetReg/Transcr_Mod"/>
</dbReference>
<dbReference type="EMBL" id="KZ613562">
    <property type="protein sequence ID" value="PMD12162.1"/>
    <property type="molecule type" value="Genomic_DNA"/>
</dbReference>
<dbReference type="Proteomes" id="UP000235672">
    <property type="component" value="Unassembled WGS sequence"/>
</dbReference>
<sequence>TNRIRLLKIGRKRPFQEMECQLVEIGLSESDEHEAVSYVWGDPARVQFILVDDRRLPITKSAYDILRRRWSTGRERLIWIDQVCINQDDDDEKAAQVQLMRRIYKGAKRVTAFLGHAQDAHLVESLFAEFHFRKKGLRYSFEDLKKLYQSEPKTEQWNAMAKFFGNPWFQRVWIVQEAASAKVLIYSTATLF</sequence>
<dbReference type="OrthoDB" id="2157530at2759"/>
<gene>
    <name evidence="2" type="ORF">NA56DRAFT_587638</name>
</gene>
<dbReference type="STRING" id="1745343.A0A2J6PDQ4"/>
<name>A0A2J6PDQ4_9HELO</name>
<feature type="non-terminal residue" evidence="2">
    <location>
        <position position="1"/>
    </location>
</feature>
<evidence type="ECO:0000313" key="2">
    <source>
        <dbReference type="EMBL" id="PMD12162.1"/>
    </source>
</evidence>
<dbReference type="InterPro" id="IPR010730">
    <property type="entry name" value="HET"/>
</dbReference>
<keyword evidence="3" id="KW-1185">Reference proteome</keyword>
<evidence type="ECO:0000313" key="3">
    <source>
        <dbReference type="Proteomes" id="UP000235672"/>
    </source>
</evidence>
<evidence type="ECO:0000259" key="1">
    <source>
        <dbReference type="Pfam" id="PF06985"/>
    </source>
</evidence>
<dbReference type="PANTHER" id="PTHR24148:SF64">
    <property type="entry name" value="HETEROKARYON INCOMPATIBILITY DOMAIN-CONTAINING PROTEIN"/>
    <property type="match status" value="1"/>
</dbReference>
<dbReference type="Pfam" id="PF06985">
    <property type="entry name" value="HET"/>
    <property type="match status" value="1"/>
</dbReference>
<proteinExistence type="predicted"/>
<dbReference type="AlphaFoldDB" id="A0A2J6PDQ4"/>
<protein>
    <submittedName>
        <fullName evidence="2">HET-domain-containing protein</fullName>
    </submittedName>
</protein>
<accession>A0A2J6PDQ4</accession>
<feature type="domain" description="Heterokaryon incompatibility" evidence="1">
    <location>
        <begin position="34"/>
        <end position="177"/>
    </location>
</feature>
<dbReference type="PANTHER" id="PTHR24148">
    <property type="entry name" value="ANKYRIN REPEAT DOMAIN-CONTAINING PROTEIN 39 HOMOLOG-RELATED"/>
    <property type="match status" value="1"/>
</dbReference>
<organism evidence="2 3">
    <name type="scientific">Hyaloscypha hepaticicola</name>
    <dbReference type="NCBI Taxonomy" id="2082293"/>
    <lineage>
        <taxon>Eukaryota</taxon>
        <taxon>Fungi</taxon>
        <taxon>Dikarya</taxon>
        <taxon>Ascomycota</taxon>
        <taxon>Pezizomycotina</taxon>
        <taxon>Leotiomycetes</taxon>
        <taxon>Helotiales</taxon>
        <taxon>Hyaloscyphaceae</taxon>
        <taxon>Hyaloscypha</taxon>
    </lineage>
</organism>